<feature type="transmembrane region" description="Helical" evidence="1">
    <location>
        <begin position="57"/>
        <end position="75"/>
    </location>
</feature>
<dbReference type="Gene3D" id="2.60.40.2880">
    <property type="entry name" value="MmpS1-5, C-terminal soluble domain"/>
    <property type="match status" value="1"/>
</dbReference>
<reference evidence="2 3" key="1">
    <citation type="submission" date="2017-04" db="EMBL/GenBank/DDBJ databases">
        <title>Comparative genome analysis of Subtercola boreus.</title>
        <authorList>
            <person name="Cho Y.-J."/>
            <person name="Cho A."/>
            <person name="Kim O.-S."/>
            <person name="Lee J.-I."/>
        </authorList>
    </citation>
    <scope>NUCLEOTIDE SEQUENCE [LARGE SCALE GENOMIC DNA]</scope>
    <source>
        <strain evidence="2 3">P27479</strain>
    </source>
</reference>
<protein>
    <recommendedName>
        <fullName evidence="4">MmpS family membrane protein</fullName>
    </recommendedName>
</protein>
<organism evidence="2 3">
    <name type="scientific">Subtercola boreus</name>
    <dbReference type="NCBI Taxonomy" id="120213"/>
    <lineage>
        <taxon>Bacteria</taxon>
        <taxon>Bacillati</taxon>
        <taxon>Actinomycetota</taxon>
        <taxon>Actinomycetes</taxon>
        <taxon>Micrococcales</taxon>
        <taxon>Microbacteriaceae</taxon>
        <taxon>Subtercola</taxon>
    </lineage>
</organism>
<dbReference type="Proteomes" id="UP000256541">
    <property type="component" value="Unassembled WGS sequence"/>
</dbReference>
<feature type="transmembrane region" description="Helical" evidence="1">
    <location>
        <begin position="28"/>
        <end position="45"/>
    </location>
</feature>
<keyword evidence="1" id="KW-0812">Transmembrane</keyword>
<keyword evidence="1" id="KW-1133">Transmembrane helix</keyword>
<proteinExistence type="predicted"/>
<name>A0A3E0W3B3_9MICO</name>
<gene>
    <name evidence="2" type="ORF">B7R22_05230</name>
</gene>
<comment type="caution">
    <text evidence="2">The sequence shown here is derived from an EMBL/GenBank/DDBJ whole genome shotgun (WGS) entry which is preliminary data.</text>
</comment>
<accession>A0A3E0W3B3</accession>
<keyword evidence="1" id="KW-0472">Membrane</keyword>
<evidence type="ECO:0000313" key="3">
    <source>
        <dbReference type="Proteomes" id="UP000256541"/>
    </source>
</evidence>
<evidence type="ECO:0000313" key="2">
    <source>
        <dbReference type="EMBL" id="RFA16003.1"/>
    </source>
</evidence>
<evidence type="ECO:0000256" key="1">
    <source>
        <dbReference type="SAM" id="Phobius"/>
    </source>
</evidence>
<sequence length="198" mass="19720">MVVAVVAGTAVGIALLLGSVIDFVLVGLIAAVVVFGGLGAALRLIPGSLPFVPTTRSILGLLTLAALAGLLYLYVYPVVANSTGAGLGPSPSGSSTSLTRQATVVYSLTGSGGASISSASPLPNDDAAPASVDQLPWEKTVQLTVNKKTPGLFTLVAIGLPSGDDAQLVCTITVDGVVIAHDESAGAYRSVFCNGTPQ</sequence>
<dbReference type="AlphaFoldDB" id="A0A3E0W3B3"/>
<dbReference type="EMBL" id="NBXB01000016">
    <property type="protein sequence ID" value="RFA16003.1"/>
    <property type="molecule type" value="Genomic_DNA"/>
</dbReference>
<evidence type="ECO:0008006" key="4">
    <source>
        <dbReference type="Google" id="ProtNLM"/>
    </source>
</evidence>
<dbReference type="InterPro" id="IPR038468">
    <property type="entry name" value="MmpS_C"/>
</dbReference>